<evidence type="ECO:0000256" key="1">
    <source>
        <dbReference type="SAM" id="MobiDB-lite"/>
    </source>
</evidence>
<organism evidence="2 3">
    <name type="scientific">Meganyctiphanes norvegica</name>
    <name type="common">Northern krill</name>
    <name type="synonym">Thysanopoda norvegica</name>
    <dbReference type="NCBI Taxonomy" id="48144"/>
    <lineage>
        <taxon>Eukaryota</taxon>
        <taxon>Metazoa</taxon>
        <taxon>Ecdysozoa</taxon>
        <taxon>Arthropoda</taxon>
        <taxon>Crustacea</taxon>
        <taxon>Multicrustacea</taxon>
        <taxon>Malacostraca</taxon>
        <taxon>Eumalacostraca</taxon>
        <taxon>Eucarida</taxon>
        <taxon>Euphausiacea</taxon>
        <taxon>Euphausiidae</taxon>
        <taxon>Meganyctiphanes</taxon>
    </lineage>
</organism>
<name>A0AAV2QVH5_MEGNR</name>
<reference evidence="2 3" key="1">
    <citation type="submission" date="2024-05" db="EMBL/GenBank/DDBJ databases">
        <authorList>
            <person name="Wallberg A."/>
        </authorList>
    </citation>
    <scope>NUCLEOTIDE SEQUENCE [LARGE SCALE GENOMIC DNA]</scope>
</reference>
<feature type="non-terminal residue" evidence="2">
    <location>
        <position position="1"/>
    </location>
</feature>
<evidence type="ECO:0000313" key="2">
    <source>
        <dbReference type="EMBL" id="CAL4098981.1"/>
    </source>
</evidence>
<protein>
    <submittedName>
        <fullName evidence="2">Uncharacterized protein</fullName>
    </submittedName>
</protein>
<dbReference type="Proteomes" id="UP001497623">
    <property type="component" value="Unassembled WGS sequence"/>
</dbReference>
<proteinExistence type="predicted"/>
<dbReference type="EMBL" id="CAXKWB010010718">
    <property type="protein sequence ID" value="CAL4098981.1"/>
    <property type="molecule type" value="Genomic_DNA"/>
</dbReference>
<dbReference type="SUPFAM" id="SSF50891">
    <property type="entry name" value="Cyclophilin-like"/>
    <property type="match status" value="1"/>
</dbReference>
<keyword evidence="3" id="KW-1185">Reference proteome</keyword>
<dbReference type="AlphaFoldDB" id="A0AAV2QVH5"/>
<feature type="region of interest" description="Disordered" evidence="1">
    <location>
        <begin position="144"/>
        <end position="176"/>
    </location>
</feature>
<evidence type="ECO:0000313" key="3">
    <source>
        <dbReference type="Proteomes" id="UP001497623"/>
    </source>
</evidence>
<accession>A0AAV2QVH5</accession>
<comment type="caution">
    <text evidence="2">The sequence shown here is derived from an EMBL/GenBank/DDBJ whole genome shotgun (WGS) entry which is preliminary data.</text>
</comment>
<sequence length="176" mass="18870">VNKKGSSGECLVGGNYITDYGTSCAGVIQGLECDNEAKEVIREGLVVASGSSLPSTSAQFCIFTQGEPGGKTCCPIGKVISGLEVVREAVQHNITSEVKITEVGLVVPNDNGFRTNLLQVPIPEHNTPGTPNNPFTRMFSFRNSRSTSIRKSRSSVRIPQTPNRSPRRLSSVIFST</sequence>
<gene>
    <name evidence="2" type="ORF">MNOR_LOCUS16368</name>
</gene>
<dbReference type="InterPro" id="IPR029000">
    <property type="entry name" value="Cyclophilin-like_dom_sf"/>
</dbReference>